<dbReference type="InterPro" id="IPR058094">
    <property type="entry name" value="Ig-like_OmpL47-like"/>
</dbReference>
<dbReference type="Gene3D" id="3.30.1920.20">
    <property type="match status" value="1"/>
</dbReference>
<proteinExistence type="predicted"/>
<accession>A0A6L8V7L4</accession>
<evidence type="ECO:0008006" key="4">
    <source>
        <dbReference type="Google" id="ProtNLM"/>
    </source>
</evidence>
<sequence length="555" mass="60019">MKSIIMGKSCVCLLLLLSIFGFLTVQPTQASTNNITGSSVTSNVYSSLNMEADEERHGVITDEAGSPVPALSITFGLNSQYYGMAVTDSNGYFIVPSSINEFVDTFMIFTIKGITIVVPTYGGNPNSYNFQLPSKLDQAEGIVTLSGGVPVPGIHVEVHYGTRYTLNTGVTDQNGKYSIPFVNYAMENFPVYVTLGDIDPFYTQPVKDGFFSVSSPSGNMVCGYVWPMQADATVELVGVGTTKLNYFGQFAFYNVNQGNNTLKIIPDAQFKPVQVDHVNPGSCVNVELSLKDNNPPVVQALADRAPDVNGWYNHDVTVSFTATDDDESPVQFISSPIVVSTDGANQYISGYATDTFGLSGEAGITINMDKSPPFTAVSSGTPTISNKDITVNLIASDLYTGVTETVYRINEGPWQKYTGTITFRNSGTNKLDYRSTDGVGNIEIMKSTTFIIDKVTPITMYRLDPLTEKDPKGNPYIKGFMLTLQAADNGGGSGVKATQYRINGGPWIPYTGPFTIYAGTTHLVEYFSTDQAGNAESPMNKMDFDKGIFTGAGKF</sequence>
<keyword evidence="3" id="KW-1185">Reference proteome</keyword>
<gene>
    <name evidence="2" type="ORF">GQF01_26270</name>
</gene>
<reference evidence="2 3" key="1">
    <citation type="submission" date="2019-12" db="EMBL/GenBank/DDBJ databases">
        <title>Paenibacillus sp. nov. sp. isolated from soil.</title>
        <authorList>
            <person name="Kim J."/>
            <person name="Jeong S.E."/>
            <person name="Jung H.S."/>
            <person name="Jeon C.O."/>
        </authorList>
    </citation>
    <scope>NUCLEOTIDE SEQUENCE [LARGE SCALE GENOMIC DNA]</scope>
    <source>
        <strain evidence="2 3">5J-6</strain>
    </source>
</reference>
<feature type="signal peptide" evidence="1">
    <location>
        <begin position="1"/>
        <end position="30"/>
    </location>
</feature>
<evidence type="ECO:0000313" key="3">
    <source>
        <dbReference type="Proteomes" id="UP000481087"/>
    </source>
</evidence>
<name>A0A6L8V7L4_9BACL</name>
<organism evidence="2 3">
    <name type="scientific">Paenibacillus silvestris</name>
    <dbReference type="NCBI Taxonomy" id="2606219"/>
    <lineage>
        <taxon>Bacteria</taxon>
        <taxon>Bacillati</taxon>
        <taxon>Bacillota</taxon>
        <taxon>Bacilli</taxon>
        <taxon>Bacillales</taxon>
        <taxon>Paenibacillaceae</taxon>
        <taxon>Paenibacillus</taxon>
    </lineage>
</organism>
<evidence type="ECO:0000256" key="1">
    <source>
        <dbReference type="SAM" id="SignalP"/>
    </source>
</evidence>
<dbReference type="Proteomes" id="UP000481087">
    <property type="component" value="Unassembled WGS sequence"/>
</dbReference>
<dbReference type="RefSeq" id="WP_161409855.1">
    <property type="nucleotide sequence ID" value="NZ_WTUZ01000022.1"/>
</dbReference>
<dbReference type="EMBL" id="WTUZ01000022">
    <property type="protein sequence ID" value="MZQ85632.1"/>
    <property type="molecule type" value="Genomic_DNA"/>
</dbReference>
<feature type="chain" id="PRO_5027106113" description="Carboxypeptidase regulatory-like domain-containing protein" evidence="1">
    <location>
        <begin position="31"/>
        <end position="555"/>
    </location>
</feature>
<evidence type="ECO:0000313" key="2">
    <source>
        <dbReference type="EMBL" id="MZQ85632.1"/>
    </source>
</evidence>
<dbReference type="NCBIfam" id="NF047446">
    <property type="entry name" value="barrel_OmpL47"/>
    <property type="match status" value="2"/>
</dbReference>
<comment type="caution">
    <text evidence="2">The sequence shown here is derived from an EMBL/GenBank/DDBJ whole genome shotgun (WGS) entry which is preliminary data.</text>
</comment>
<protein>
    <recommendedName>
        <fullName evidence="4">Carboxypeptidase regulatory-like domain-containing protein</fullName>
    </recommendedName>
</protein>
<keyword evidence="1" id="KW-0732">Signal</keyword>
<dbReference type="AlphaFoldDB" id="A0A6L8V7L4"/>